<protein>
    <submittedName>
        <fullName evidence="1">Uncharacterized protein</fullName>
    </submittedName>
</protein>
<keyword evidence="2" id="KW-1185">Reference proteome</keyword>
<dbReference type="Proteomes" id="UP001060085">
    <property type="component" value="Linkage Group LG04"/>
</dbReference>
<gene>
    <name evidence="1" type="ORF">M9H77_17769</name>
</gene>
<organism evidence="1 2">
    <name type="scientific">Catharanthus roseus</name>
    <name type="common">Madagascar periwinkle</name>
    <name type="synonym">Vinca rosea</name>
    <dbReference type="NCBI Taxonomy" id="4058"/>
    <lineage>
        <taxon>Eukaryota</taxon>
        <taxon>Viridiplantae</taxon>
        <taxon>Streptophyta</taxon>
        <taxon>Embryophyta</taxon>
        <taxon>Tracheophyta</taxon>
        <taxon>Spermatophyta</taxon>
        <taxon>Magnoliopsida</taxon>
        <taxon>eudicotyledons</taxon>
        <taxon>Gunneridae</taxon>
        <taxon>Pentapetalae</taxon>
        <taxon>asterids</taxon>
        <taxon>lamiids</taxon>
        <taxon>Gentianales</taxon>
        <taxon>Apocynaceae</taxon>
        <taxon>Rauvolfioideae</taxon>
        <taxon>Vinceae</taxon>
        <taxon>Catharanthinae</taxon>
        <taxon>Catharanthus</taxon>
    </lineage>
</organism>
<evidence type="ECO:0000313" key="1">
    <source>
        <dbReference type="EMBL" id="KAI5667916.1"/>
    </source>
</evidence>
<proteinExistence type="predicted"/>
<comment type="caution">
    <text evidence="1">The sequence shown here is derived from an EMBL/GenBank/DDBJ whole genome shotgun (WGS) entry which is preliminary data.</text>
</comment>
<name>A0ACC0B5K3_CATRO</name>
<sequence>MVKNQKLPANILTPTTKAADHDVLVTPDEIVQRGLMTRAEYDDAGEEALKLFEYGQGVAMEHGLILVDTKYEFGKASDGTIMSIDEVHTLDLSRHWTAHPYQARFWNGLEPENMDKVLPDAPEELVSELVIICKYFGKILKVVFQLPKTFKRCAPYNTKWSKRVVQFISDQLRPQYKDTRPCPNP</sequence>
<accession>A0ACC0B5K3</accession>
<reference evidence="2" key="1">
    <citation type="journal article" date="2023" name="Nat. Plants">
        <title>Single-cell RNA sequencing provides a high-resolution roadmap for understanding the multicellular compartmentation of specialized metabolism.</title>
        <authorList>
            <person name="Sun S."/>
            <person name="Shen X."/>
            <person name="Li Y."/>
            <person name="Li Y."/>
            <person name="Wang S."/>
            <person name="Li R."/>
            <person name="Zhang H."/>
            <person name="Shen G."/>
            <person name="Guo B."/>
            <person name="Wei J."/>
            <person name="Xu J."/>
            <person name="St-Pierre B."/>
            <person name="Chen S."/>
            <person name="Sun C."/>
        </authorList>
    </citation>
    <scope>NUCLEOTIDE SEQUENCE [LARGE SCALE GENOMIC DNA]</scope>
</reference>
<dbReference type="EMBL" id="CM044704">
    <property type="protein sequence ID" value="KAI5667916.1"/>
    <property type="molecule type" value="Genomic_DNA"/>
</dbReference>
<evidence type="ECO:0000313" key="2">
    <source>
        <dbReference type="Proteomes" id="UP001060085"/>
    </source>
</evidence>